<dbReference type="Ensembl" id="ENSNLET00000005251.2">
    <property type="protein sequence ID" value="ENSNLEP00000004993.2"/>
    <property type="gene ID" value="ENSNLEG00000004107.2"/>
</dbReference>
<accession>G1QVM2</accession>
<dbReference type="GO" id="GO:0032703">
    <property type="term" value="P:negative regulation of interleukin-2 production"/>
    <property type="evidence" value="ECO:0007669"/>
    <property type="project" value="Ensembl"/>
</dbReference>
<sequence>MQTFTMVLEEIWTSLFMWFFYALIPCLLTDEAAILPAPQNLSVLSTNMKHLLMWSPVIVPGKTVYYSVEYQGEYESLYTSHIWIPSSWCSLTEGPECDVTDDITATVPYNLRVRATLGSQTSAWSILKQPFNRNSTILTPPGMEITKDGFHLVIELEDLGPQFEFLVAYWRREPGAEEHVKMVRSGGIPVHLETMEPEAAYCVKAQTFVKAIGRYSTFSQIECVEVQGEAIPLVLALFAFVGFMLILVVVPLFVWKMGQLLQYSCCPVVVLPDTLKITNSPQKLISCRREEVDACATAVMSPEELLRAWIS</sequence>
<dbReference type="InParanoid" id="G1QVM2"/>
<evidence type="ECO:0000256" key="1">
    <source>
        <dbReference type="SAM" id="Phobius"/>
    </source>
</evidence>
<reference evidence="3 4" key="1">
    <citation type="submission" date="2012-10" db="EMBL/GenBank/DDBJ databases">
        <authorList>
            <consortium name="Gibbon Genome Sequencing Consortium"/>
        </authorList>
    </citation>
    <scope>NUCLEOTIDE SEQUENCE [LARGE SCALE GENOMIC DNA]</scope>
</reference>
<dbReference type="GO" id="GO:0032753">
    <property type="term" value="P:positive regulation of interleukin-4 production"/>
    <property type="evidence" value="ECO:0007669"/>
    <property type="project" value="Ensembl"/>
</dbReference>
<dbReference type="InterPro" id="IPR013783">
    <property type="entry name" value="Ig-like_fold"/>
</dbReference>
<dbReference type="GO" id="GO:0002437">
    <property type="term" value="P:inflammatory response to antigenic stimulus"/>
    <property type="evidence" value="ECO:0007669"/>
    <property type="project" value="Ensembl"/>
</dbReference>
<dbReference type="PROSITE" id="PS50853">
    <property type="entry name" value="FN3"/>
    <property type="match status" value="1"/>
</dbReference>
<dbReference type="eggNOG" id="ENOG502S2V6">
    <property type="taxonomic scope" value="Eukaryota"/>
</dbReference>
<dbReference type="KEGG" id="nle:100605549"/>
<dbReference type="GO" id="GO:0032689">
    <property type="term" value="P:negative regulation of type II interferon production"/>
    <property type="evidence" value="ECO:0007669"/>
    <property type="project" value="Ensembl"/>
</dbReference>
<dbReference type="FunFam" id="2.60.40.10:FF:001006">
    <property type="entry name" value="Interleukin 20 receptor subunit beta"/>
    <property type="match status" value="1"/>
</dbReference>
<dbReference type="GO" id="GO:0042098">
    <property type="term" value="P:T cell proliferation"/>
    <property type="evidence" value="ECO:0007669"/>
    <property type="project" value="Ensembl"/>
</dbReference>
<dbReference type="Pfam" id="PF09294">
    <property type="entry name" value="Interfer-bind"/>
    <property type="match status" value="1"/>
</dbReference>
<reference evidence="3" key="2">
    <citation type="submission" date="2025-08" db="UniProtKB">
        <authorList>
            <consortium name="Ensembl"/>
        </authorList>
    </citation>
    <scope>IDENTIFICATION</scope>
</reference>
<dbReference type="STRING" id="61853.ENSNLEP00000004993"/>
<dbReference type="GO" id="GO:0032733">
    <property type="term" value="P:positive regulation of interleukin-10 production"/>
    <property type="evidence" value="ECO:0007669"/>
    <property type="project" value="Ensembl"/>
</dbReference>
<dbReference type="Gene3D" id="2.60.40.10">
    <property type="entry name" value="Immunoglobulins"/>
    <property type="match status" value="2"/>
</dbReference>
<dbReference type="FunFam" id="2.60.40.10:FF:001093">
    <property type="entry name" value="Interleukin 20 receptor subunit beta"/>
    <property type="match status" value="1"/>
</dbReference>
<feature type="domain" description="Fibronectin type-III" evidence="2">
    <location>
        <begin position="37"/>
        <end position="142"/>
    </location>
</feature>
<feature type="transmembrane region" description="Helical" evidence="1">
    <location>
        <begin position="230"/>
        <end position="254"/>
    </location>
</feature>
<dbReference type="AlphaFoldDB" id="G1QVM2"/>
<dbReference type="GO" id="GO:0005886">
    <property type="term" value="C:plasma membrane"/>
    <property type="evidence" value="ECO:0007669"/>
    <property type="project" value="TreeGrafter"/>
</dbReference>
<dbReference type="InterPro" id="IPR003961">
    <property type="entry name" value="FN3_dom"/>
</dbReference>
<dbReference type="GO" id="GO:0001808">
    <property type="term" value="P:negative regulation of type IV hypersensitivity"/>
    <property type="evidence" value="ECO:0007669"/>
    <property type="project" value="Ensembl"/>
</dbReference>
<gene>
    <name evidence="3" type="primary">IL20RB</name>
</gene>
<dbReference type="FunCoup" id="G1QVM2">
    <property type="interactions" value="732"/>
</dbReference>
<dbReference type="PANTHER" id="PTHR20859">
    <property type="entry name" value="INTERFERON/INTERLEUKIN RECEPTOR"/>
    <property type="match status" value="1"/>
</dbReference>
<protein>
    <submittedName>
        <fullName evidence="3">Interleukin 20 receptor subunit beta</fullName>
    </submittedName>
</protein>
<dbReference type="GeneID" id="100605549"/>
<reference evidence="3" key="3">
    <citation type="submission" date="2025-09" db="UniProtKB">
        <authorList>
            <consortium name="Ensembl"/>
        </authorList>
    </citation>
    <scope>IDENTIFICATION</scope>
</reference>
<dbReference type="Pfam" id="PF01108">
    <property type="entry name" value="Tissue_fac"/>
    <property type="match status" value="1"/>
</dbReference>
<dbReference type="InterPro" id="IPR015373">
    <property type="entry name" value="Interferon/interleukin_rcp_dom"/>
</dbReference>
<dbReference type="EMBL" id="ADFV01028169">
    <property type="status" value="NOT_ANNOTATED_CDS"/>
    <property type="molecule type" value="Genomic_DNA"/>
</dbReference>
<dbReference type="GeneTree" id="ENSGT00510000048354"/>
<dbReference type="EMBL" id="ADFV01028170">
    <property type="status" value="NOT_ANNOTATED_CDS"/>
    <property type="molecule type" value="Genomic_DNA"/>
</dbReference>
<keyword evidence="4" id="KW-1185">Reference proteome</keyword>
<dbReference type="HOGENOM" id="CLU_074126_1_0_1"/>
<dbReference type="GO" id="GO:0048873">
    <property type="term" value="P:homeostasis of number of cells within a tissue"/>
    <property type="evidence" value="ECO:0007669"/>
    <property type="project" value="Ensembl"/>
</dbReference>
<dbReference type="Proteomes" id="UP000001073">
    <property type="component" value="Chromosome 8"/>
</dbReference>
<dbReference type="CDD" id="cd00063">
    <property type="entry name" value="FN3"/>
    <property type="match status" value="1"/>
</dbReference>
<dbReference type="PANTHER" id="PTHR20859:SF48">
    <property type="entry name" value="INTERLEUKIN-20 RECEPTOR SUBUNIT BETA"/>
    <property type="match status" value="1"/>
</dbReference>
<dbReference type="GO" id="GO:0042015">
    <property type="term" value="F:interleukin-20 binding"/>
    <property type="evidence" value="ECO:0007669"/>
    <property type="project" value="Ensembl"/>
</dbReference>
<dbReference type="InterPro" id="IPR050650">
    <property type="entry name" value="Type-II_Cytokine-TF_Rcpt"/>
</dbReference>
<organism evidence="3 4">
    <name type="scientific">Nomascus leucogenys</name>
    <name type="common">Northern white-cheeked gibbon</name>
    <name type="synonym">Hylobates leucogenys</name>
    <dbReference type="NCBI Taxonomy" id="61853"/>
    <lineage>
        <taxon>Eukaryota</taxon>
        <taxon>Metazoa</taxon>
        <taxon>Chordata</taxon>
        <taxon>Craniata</taxon>
        <taxon>Vertebrata</taxon>
        <taxon>Euteleostomi</taxon>
        <taxon>Mammalia</taxon>
        <taxon>Eutheria</taxon>
        <taxon>Euarchontoglires</taxon>
        <taxon>Primates</taxon>
        <taxon>Haplorrhini</taxon>
        <taxon>Catarrhini</taxon>
        <taxon>Hylobatidae</taxon>
        <taxon>Nomascus</taxon>
    </lineage>
</organism>
<keyword evidence="1" id="KW-0472">Membrane</keyword>
<dbReference type="InterPro" id="IPR036116">
    <property type="entry name" value="FN3_sf"/>
</dbReference>
<dbReference type="GO" id="GO:0160165">
    <property type="term" value="P:CD8-positive, alpha-beta T cell homeostasis"/>
    <property type="evidence" value="ECO:0007669"/>
    <property type="project" value="Ensembl"/>
</dbReference>
<dbReference type="GO" id="GO:0002765">
    <property type="term" value="P:immune response-inhibiting signal transduction"/>
    <property type="evidence" value="ECO:0007669"/>
    <property type="project" value="Ensembl"/>
</dbReference>
<dbReference type="OrthoDB" id="8704831at2759"/>
<evidence type="ECO:0000259" key="2">
    <source>
        <dbReference type="PROSITE" id="PS50853"/>
    </source>
</evidence>
<dbReference type="CTD" id="53833"/>
<evidence type="ECO:0000313" key="4">
    <source>
        <dbReference type="Proteomes" id="UP000001073"/>
    </source>
</evidence>
<name>G1QVM2_NOMLE</name>
<dbReference type="GO" id="GO:0042130">
    <property type="term" value="P:negative regulation of T cell proliferation"/>
    <property type="evidence" value="ECO:0007669"/>
    <property type="project" value="Ensembl"/>
</dbReference>
<dbReference type="OMA" id="QGEYERY"/>
<evidence type="ECO:0000313" key="3">
    <source>
        <dbReference type="Ensembl" id="ENSNLEP00000004993.2"/>
    </source>
</evidence>
<proteinExistence type="predicted"/>
<keyword evidence="1" id="KW-1133">Transmembrane helix</keyword>
<dbReference type="SUPFAM" id="SSF49265">
    <property type="entry name" value="Fibronectin type III"/>
    <property type="match status" value="2"/>
</dbReference>
<dbReference type="GO" id="GO:0004896">
    <property type="term" value="F:cytokine receptor activity"/>
    <property type="evidence" value="ECO:0007669"/>
    <property type="project" value="TreeGrafter"/>
</dbReference>
<dbReference type="RefSeq" id="XP_003265320.2">
    <property type="nucleotide sequence ID" value="XM_003265272.4"/>
</dbReference>
<keyword evidence="1" id="KW-0812">Transmembrane</keyword>